<gene>
    <name evidence="2" type="ORF">EZS28_015581</name>
</gene>
<protein>
    <submittedName>
        <fullName evidence="2">Uncharacterized protein</fullName>
    </submittedName>
</protein>
<evidence type="ECO:0000313" key="3">
    <source>
        <dbReference type="Proteomes" id="UP000324800"/>
    </source>
</evidence>
<dbReference type="EMBL" id="SNRW01003803">
    <property type="protein sequence ID" value="KAA6388893.1"/>
    <property type="molecule type" value="Genomic_DNA"/>
</dbReference>
<evidence type="ECO:0000313" key="2">
    <source>
        <dbReference type="EMBL" id="KAA6388893.1"/>
    </source>
</evidence>
<organism evidence="2 3">
    <name type="scientific">Streblomastix strix</name>
    <dbReference type="NCBI Taxonomy" id="222440"/>
    <lineage>
        <taxon>Eukaryota</taxon>
        <taxon>Metamonada</taxon>
        <taxon>Preaxostyla</taxon>
        <taxon>Oxymonadida</taxon>
        <taxon>Streblomastigidae</taxon>
        <taxon>Streblomastix</taxon>
    </lineage>
</organism>
<name>A0A5J4W332_9EUKA</name>
<reference evidence="2 3" key="1">
    <citation type="submission" date="2019-03" db="EMBL/GenBank/DDBJ databases">
        <title>Single cell metagenomics reveals metabolic interactions within the superorganism composed of flagellate Streblomastix strix and complex community of Bacteroidetes bacteria on its surface.</title>
        <authorList>
            <person name="Treitli S.C."/>
            <person name="Kolisko M."/>
            <person name="Husnik F."/>
            <person name="Keeling P."/>
            <person name="Hampl V."/>
        </authorList>
    </citation>
    <scope>NUCLEOTIDE SEQUENCE [LARGE SCALE GENOMIC DNA]</scope>
    <source>
        <strain evidence="2">ST1C</strain>
    </source>
</reference>
<evidence type="ECO:0000256" key="1">
    <source>
        <dbReference type="SAM" id="MobiDB-lite"/>
    </source>
</evidence>
<dbReference type="Proteomes" id="UP000324800">
    <property type="component" value="Unassembled WGS sequence"/>
</dbReference>
<feature type="region of interest" description="Disordered" evidence="1">
    <location>
        <begin position="126"/>
        <end position="156"/>
    </location>
</feature>
<proteinExistence type="predicted"/>
<accession>A0A5J4W332</accession>
<comment type="caution">
    <text evidence="2">The sequence shown here is derived from an EMBL/GenBank/DDBJ whole genome shotgun (WGS) entry which is preliminary data.</text>
</comment>
<sequence>MQIFLQKLTITLKYVRKPLHKSQQVWLKVTNNNNIIRLVTADKDNKTIEFHHIEIKSAEIDNQSIIIVVKDSEVKIRLIVESGQEFILEQILSVINGKAHNLEEQGTTPSNTPSPGPVIIIENNHSPRLRPNIRPPPIPKIKGAQQQQQPKSKKTQFNQMTTGLQTAISNADVRHAQQYTLNLPTDQIKTILNDIERKDFSQEIKKRWEQRTNKKVTVNKLILDIHKQDQVKRDNTPPPFPKPKVNIQKLDAEQPNKLKVNYNSYKFRFTMELKDKSKINDCMDALKTALEMGFDDQKV</sequence>
<dbReference type="AlphaFoldDB" id="A0A5J4W332"/>
<feature type="compositionally biased region" description="Low complexity" evidence="1">
    <location>
        <begin position="140"/>
        <end position="150"/>
    </location>
</feature>